<dbReference type="EMBL" id="CP015193">
    <property type="protein sequence ID" value="ASJ17422.1"/>
    <property type="molecule type" value="Genomic_DNA"/>
</dbReference>
<protein>
    <submittedName>
        <fullName evidence="2">Uncharacterized protein</fullName>
    </submittedName>
</protein>
<dbReference type="AlphaFoldDB" id="A0A2Z2NDD4"/>
<feature type="transmembrane region" description="Helical" evidence="1">
    <location>
        <begin position="52"/>
        <end position="70"/>
    </location>
</feature>
<sequence length="91" mass="10404">MKLGDKKAITEDFKERGFDCLIALDGEGKQCNFTKDGYEDGRQLAKFLKKKLVTVNFMLLYPFIGIIAKFQEMTQKVDFKILIGKNGLMAF</sequence>
<accession>A0A2Z2NDD4</accession>
<evidence type="ECO:0000313" key="2">
    <source>
        <dbReference type="EMBL" id="ASJ17422.1"/>
    </source>
</evidence>
<keyword evidence="1" id="KW-0472">Membrane</keyword>
<keyword evidence="1" id="KW-1133">Transmembrane helix</keyword>
<evidence type="ECO:0000313" key="3">
    <source>
        <dbReference type="Proteomes" id="UP000250189"/>
    </source>
</evidence>
<keyword evidence="1" id="KW-0812">Transmembrane</keyword>
<evidence type="ECO:0000256" key="1">
    <source>
        <dbReference type="SAM" id="Phobius"/>
    </source>
</evidence>
<organism evidence="2 3">
    <name type="scientific">Thermococcus chitonophagus</name>
    <dbReference type="NCBI Taxonomy" id="54262"/>
    <lineage>
        <taxon>Archaea</taxon>
        <taxon>Methanobacteriati</taxon>
        <taxon>Methanobacteriota</taxon>
        <taxon>Thermococci</taxon>
        <taxon>Thermococcales</taxon>
        <taxon>Thermococcaceae</taxon>
        <taxon>Thermococcus</taxon>
    </lineage>
</organism>
<reference evidence="2 3" key="1">
    <citation type="submission" date="2016-04" db="EMBL/GenBank/DDBJ databases">
        <title>Complete genome sequence of Thermococcus chitonophagus type strain GC74.</title>
        <authorList>
            <person name="Oger P.M."/>
        </authorList>
    </citation>
    <scope>NUCLEOTIDE SEQUENCE [LARGE SCALE GENOMIC DNA]</scope>
    <source>
        <strain evidence="2 3">GC74</strain>
    </source>
</reference>
<proteinExistence type="predicted"/>
<gene>
    <name evidence="2" type="ORF">A3L04_10240</name>
</gene>
<keyword evidence="3" id="KW-1185">Reference proteome</keyword>
<name>A0A2Z2NDD4_9EURY</name>
<dbReference type="Proteomes" id="UP000250189">
    <property type="component" value="Chromosome"/>
</dbReference>